<evidence type="ECO:0000256" key="4">
    <source>
        <dbReference type="ARBA" id="ARBA00022692"/>
    </source>
</evidence>
<dbReference type="Pfam" id="PF03208">
    <property type="entry name" value="PRA1"/>
    <property type="match status" value="1"/>
</dbReference>
<feature type="transmembrane region" description="Helical" evidence="7">
    <location>
        <begin position="50"/>
        <end position="67"/>
    </location>
</feature>
<keyword evidence="7" id="KW-0813">Transport</keyword>
<evidence type="ECO:0000313" key="9">
    <source>
        <dbReference type="Proteomes" id="UP001189624"/>
    </source>
</evidence>
<keyword evidence="6 7" id="KW-0472">Membrane</keyword>
<proteinExistence type="inferred from homology"/>
<sequence>MWPSSESLSNFKEATLNVASTRRPWSVFLDPSALTLPSSMSEAATRLTRNLVYFFFNYALLLLLVFLLTLFPYPLPFLLFFLLSAAWYFLYFSRDDLPLAILPLAFLTFAALFTTGAWRNLLLAVVIGAFLIFLHAELRSTDDLGDDDEESPFGSIFGDNSVTGGYVAV</sequence>
<protein>
    <recommendedName>
        <fullName evidence="7">PRA1 family protein</fullName>
    </recommendedName>
</protein>
<name>A0AA87B621_9FABA</name>
<dbReference type="GO" id="GO:0005783">
    <property type="term" value="C:endoplasmic reticulum"/>
    <property type="evidence" value="ECO:0007669"/>
    <property type="project" value="EnsemblPlants"/>
</dbReference>
<evidence type="ECO:0000256" key="2">
    <source>
        <dbReference type="ARBA" id="ARBA00004127"/>
    </source>
</evidence>
<dbReference type="InterPro" id="IPR004895">
    <property type="entry name" value="Prenylated_rab_accept_PRA1"/>
</dbReference>
<dbReference type="PANTHER" id="PTHR19317:SF81">
    <property type="entry name" value="PRA1 FAMILY PROTEIN D"/>
    <property type="match status" value="1"/>
</dbReference>
<evidence type="ECO:0000256" key="6">
    <source>
        <dbReference type="ARBA" id="ARBA00023136"/>
    </source>
</evidence>
<comment type="function">
    <text evidence="1 7">May be involved in both secretory and endocytic intracellular trafficking in the endosomal/prevacuolar compartments.</text>
</comment>
<evidence type="ECO:0000256" key="5">
    <source>
        <dbReference type="ARBA" id="ARBA00022989"/>
    </source>
</evidence>
<evidence type="ECO:0000256" key="3">
    <source>
        <dbReference type="ARBA" id="ARBA00006483"/>
    </source>
</evidence>
<accession>A0AA87B621</accession>
<dbReference type="EMBL" id="OY731407">
    <property type="protein sequence ID" value="CAJ1976426.1"/>
    <property type="molecule type" value="Genomic_DNA"/>
</dbReference>
<comment type="subcellular location">
    <subcellularLocation>
        <location evidence="2">Endomembrane system</location>
        <topology evidence="2">Multi-pass membrane protein</topology>
    </subcellularLocation>
    <subcellularLocation>
        <location evidence="7">Membrane</location>
        <topology evidence="7">Multi-pass membrane protein</topology>
    </subcellularLocation>
</comment>
<keyword evidence="9" id="KW-1185">Reference proteome</keyword>
<evidence type="ECO:0000256" key="7">
    <source>
        <dbReference type="RuleBase" id="RU363107"/>
    </source>
</evidence>
<dbReference type="AlphaFoldDB" id="A0AA87B621"/>
<comment type="similarity">
    <text evidence="3 7">Belongs to the PRA1 family.</text>
</comment>
<feature type="transmembrane region" description="Helical" evidence="7">
    <location>
        <begin position="121"/>
        <end position="138"/>
    </location>
</feature>
<keyword evidence="4 7" id="KW-0812">Transmembrane</keyword>
<feature type="transmembrane region" description="Helical" evidence="7">
    <location>
        <begin position="97"/>
        <end position="115"/>
    </location>
</feature>
<keyword evidence="5 7" id="KW-1133">Transmembrane helix</keyword>
<evidence type="ECO:0000256" key="1">
    <source>
        <dbReference type="ARBA" id="ARBA00002501"/>
    </source>
</evidence>
<dbReference type="GO" id="GO:0005794">
    <property type="term" value="C:Golgi apparatus"/>
    <property type="evidence" value="ECO:0007669"/>
    <property type="project" value="TreeGrafter"/>
</dbReference>
<dbReference type="PANTHER" id="PTHR19317">
    <property type="entry name" value="PRENYLATED RAB ACCEPTOR 1-RELATED"/>
    <property type="match status" value="1"/>
</dbReference>
<dbReference type="Proteomes" id="UP001189624">
    <property type="component" value="Chromosome 10"/>
</dbReference>
<evidence type="ECO:0000313" key="8">
    <source>
        <dbReference type="EMBL" id="CAJ1976426.1"/>
    </source>
</evidence>
<organism evidence="8 9">
    <name type="scientific">Sphenostylis stenocarpa</name>
    <dbReference type="NCBI Taxonomy" id="92480"/>
    <lineage>
        <taxon>Eukaryota</taxon>
        <taxon>Viridiplantae</taxon>
        <taxon>Streptophyta</taxon>
        <taxon>Embryophyta</taxon>
        <taxon>Tracheophyta</taxon>
        <taxon>Spermatophyta</taxon>
        <taxon>Magnoliopsida</taxon>
        <taxon>eudicotyledons</taxon>
        <taxon>Gunneridae</taxon>
        <taxon>Pentapetalae</taxon>
        <taxon>rosids</taxon>
        <taxon>fabids</taxon>
        <taxon>Fabales</taxon>
        <taxon>Fabaceae</taxon>
        <taxon>Papilionoideae</taxon>
        <taxon>50 kb inversion clade</taxon>
        <taxon>NPAAA clade</taxon>
        <taxon>indigoferoid/millettioid clade</taxon>
        <taxon>Phaseoleae</taxon>
        <taxon>Sphenostylis</taxon>
    </lineage>
</organism>
<reference evidence="8" key="1">
    <citation type="submission" date="2023-10" db="EMBL/GenBank/DDBJ databases">
        <authorList>
            <person name="Domelevo Entfellner J.-B."/>
        </authorList>
    </citation>
    <scope>NUCLEOTIDE SEQUENCE</scope>
</reference>
<dbReference type="GO" id="GO:0016192">
    <property type="term" value="P:vesicle-mediated transport"/>
    <property type="evidence" value="ECO:0007669"/>
    <property type="project" value="EnsemblPlants"/>
</dbReference>
<dbReference type="Gramene" id="rna-AYBTSS11_LOCUS28564">
    <property type="protein sequence ID" value="CAJ1976426.1"/>
    <property type="gene ID" value="gene-AYBTSS11_LOCUS28564"/>
</dbReference>
<gene>
    <name evidence="8" type="ORF">AYBTSS11_LOCUS28564</name>
</gene>
<dbReference type="GO" id="GO:0016020">
    <property type="term" value="C:membrane"/>
    <property type="evidence" value="ECO:0007669"/>
    <property type="project" value="UniProtKB-SubCell"/>
</dbReference>